<sequence>MGYLGKELKKRLEAKGIDFLTPIRKNMKGAAEHNNPAILAIRRTIETRISVLNALFNIEHPLARSLAGLQLEIERAILVYNLGFFIN</sequence>
<accession>A0A6N3BQT0</accession>
<proteinExistence type="predicted"/>
<gene>
    <name evidence="2" type="ORF">SRLFYP117_00943</name>
</gene>
<dbReference type="Pfam" id="PF13612">
    <property type="entry name" value="DDE_Tnp_1_3"/>
    <property type="match status" value="1"/>
</dbReference>
<feature type="domain" description="Transposase DDE" evidence="1">
    <location>
        <begin position="2"/>
        <end position="65"/>
    </location>
</feature>
<dbReference type="GeneID" id="29746807"/>
<dbReference type="EMBL" id="CACRUL010000014">
    <property type="protein sequence ID" value="VYU06302.1"/>
    <property type="molecule type" value="Genomic_DNA"/>
</dbReference>
<dbReference type="RefSeq" id="WP_006155666.1">
    <property type="nucleotide sequence ID" value="NZ_JUOS01000060.1"/>
</dbReference>
<protein>
    <submittedName>
        <fullName evidence="2">Transposase DDE domain protein</fullName>
    </submittedName>
</protein>
<reference evidence="2" key="1">
    <citation type="submission" date="2019-11" db="EMBL/GenBank/DDBJ databases">
        <authorList>
            <person name="Feng L."/>
        </authorList>
    </citation>
    <scope>NUCLEOTIDE SEQUENCE</scope>
    <source>
        <strain evidence="2">SrubneriLFYP117</strain>
    </source>
</reference>
<evidence type="ECO:0000259" key="1">
    <source>
        <dbReference type="Pfam" id="PF13612"/>
    </source>
</evidence>
<evidence type="ECO:0000313" key="2">
    <source>
        <dbReference type="EMBL" id="VYU06302.1"/>
    </source>
</evidence>
<name>A0A6N3BQT0_STROR</name>
<organism evidence="2">
    <name type="scientific">Streptococcus oralis</name>
    <dbReference type="NCBI Taxonomy" id="1303"/>
    <lineage>
        <taxon>Bacteria</taxon>
        <taxon>Bacillati</taxon>
        <taxon>Bacillota</taxon>
        <taxon>Bacilli</taxon>
        <taxon>Lactobacillales</taxon>
        <taxon>Streptococcaceae</taxon>
        <taxon>Streptococcus</taxon>
    </lineage>
</organism>
<dbReference type="AlphaFoldDB" id="A0A6N3BQT0"/>
<dbReference type="InterPro" id="IPR025668">
    <property type="entry name" value="Tnp_DDE_dom"/>
</dbReference>